<dbReference type="Pfam" id="PF03051">
    <property type="entry name" value="Peptidase_C1_2"/>
    <property type="match status" value="1"/>
</dbReference>
<gene>
    <name evidence="9" type="ORF">ING2E5B_0176</name>
</gene>
<dbReference type="InterPro" id="IPR000668">
    <property type="entry name" value="Peptidase_C1A_C"/>
</dbReference>
<proteinExistence type="inferred from homology"/>
<name>A0A098BXQ5_9BACT</name>
<dbReference type="InterPro" id="IPR004134">
    <property type="entry name" value="Peptidase_C1B"/>
</dbReference>
<comment type="similarity">
    <text evidence="4">Belongs to the peptidase C1 family.</text>
</comment>
<protein>
    <recommendedName>
        <fullName evidence="4">Aminopeptidase</fullName>
    </recommendedName>
</protein>
<dbReference type="GO" id="GO:0006508">
    <property type="term" value="P:proteolysis"/>
    <property type="evidence" value="ECO:0007669"/>
    <property type="project" value="UniProtKB-KW"/>
</dbReference>
<sequence length="389" mass="43520">MKKITTIFFAFLIALSVSAQSAYVFKTVKENPITTVKNQSSSGTCWSFSGVGLLESELIRMGKGTFDLSEMYIVRKNYEDKAKKHARLHGHLNFAAGGSFADVVETINDFGIMPNEAYTGLNYGSETHDHGELDKVLAGYMNGIIGARNLSPVWFNGFSAILDTYLGEVPEKFMYEGKEYTPHTFAKYLGLNQDDYISLTSFNHQPFYSAFPIEVPDNWRWANSYNLPVEELIEVMDNAIMQGYTIAWASDVSEAGFSRSGIAIVPDENAPENAGSDQERWLGQSSRERDASIRARVGSEVLAEKKITQEMRQIAYDNYQTTDDHGMQIYGIANDQNGNKFYMVKNSWGETGPYDGLWYASEAFVKYKTLSIVLHKDAIPASIAKKLGL</sequence>
<dbReference type="EMBL" id="LN515532">
    <property type="protein sequence ID" value="CEA14943.1"/>
    <property type="molecule type" value="Genomic_DNA"/>
</dbReference>
<evidence type="ECO:0000256" key="3">
    <source>
        <dbReference type="ARBA" id="ARBA00022807"/>
    </source>
</evidence>
<accession>A0A098BXQ5</accession>
<evidence type="ECO:0000256" key="2">
    <source>
        <dbReference type="ARBA" id="ARBA00022801"/>
    </source>
</evidence>
<feature type="domain" description="Peptidase C1A papain C-terminal" evidence="8">
    <location>
        <begin position="29"/>
        <end position="78"/>
    </location>
</feature>
<evidence type="ECO:0000259" key="8">
    <source>
        <dbReference type="Pfam" id="PF00112"/>
    </source>
</evidence>
<dbReference type="PANTHER" id="PTHR10363">
    <property type="entry name" value="BLEOMYCIN HYDROLASE"/>
    <property type="match status" value="1"/>
</dbReference>
<evidence type="ECO:0000313" key="9">
    <source>
        <dbReference type="EMBL" id="CEA14943.1"/>
    </source>
</evidence>
<keyword evidence="2 4" id="KW-0378">Hydrolase</keyword>
<keyword evidence="4" id="KW-0031">Aminopeptidase</keyword>
<dbReference type="SUPFAM" id="SSF54001">
    <property type="entry name" value="Cysteine proteinases"/>
    <property type="match status" value="1"/>
</dbReference>
<feature type="region of interest" description="Disordered" evidence="6">
    <location>
        <begin position="266"/>
        <end position="285"/>
    </location>
</feature>
<keyword evidence="10" id="KW-1185">Reference proteome</keyword>
<dbReference type="HOGENOM" id="CLU_056707_1_0_10"/>
<dbReference type="InterPro" id="IPR038765">
    <property type="entry name" value="Papain-like_cys_pep_sf"/>
</dbReference>
<feature type="signal peptide" evidence="7">
    <location>
        <begin position="1"/>
        <end position="21"/>
    </location>
</feature>
<dbReference type="GO" id="GO:0043418">
    <property type="term" value="P:homocysteine catabolic process"/>
    <property type="evidence" value="ECO:0007669"/>
    <property type="project" value="TreeGrafter"/>
</dbReference>
<dbReference type="GO" id="GO:0070005">
    <property type="term" value="F:cysteine-type aminopeptidase activity"/>
    <property type="evidence" value="ECO:0007669"/>
    <property type="project" value="InterPro"/>
</dbReference>
<dbReference type="OrthoDB" id="9814054at2"/>
<keyword evidence="7" id="KW-0732">Signal</keyword>
<evidence type="ECO:0000313" key="10">
    <source>
        <dbReference type="Proteomes" id="UP000032417"/>
    </source>
</evidence>
<dbReference type="PATRIC" id="fig|1562970.3.peg.173"/>
<feature type="chain" id="PRO_5030002946" description="Aminopeptidase" evidence="7">
    <location>
        <begin position="22"/>
        <end position="389"/>
    </location>
</feature>
<evidence type="ECO:0000256" key="5">
    <source>
        <dbReference type="PIRSR" id="PIRSR005700-1"/>
    </source>
</evidence>
<evidence type="ECO:0000256" key="4">
    <source>
        <dbReference type="PIRNR" id="PIRNR005700"/>
    </source>
</evidence>
<dbReference type="PIRSF" id="PIRSF005700">
    <property type="entry name" value="PepC"/>
    <property type="match status" value="1"/>
</dbReference>
<dbReference type="GO" id="GO:0005737">
    <property type="term" value="C:cytoplasm"/>
    <property type="evidence" value="ECO:0007669"/>
    <property type="project" value="TreeGrafter"/>
</dbReference>
<dbReference type="AlphaFoldDB" id="A0A098BXQ5"/>
<feature type="active site" evidence="5">
    <location>
        <position position="346"/>
    </location>
</feature>
<dbReference type="InterPro" id="IPR000169">
    <property type="entry name" value="Pept_cys_AS"/>
</dbReference>
<evidence type="ECO:0000256" key="7">
    <source>
        <dbReference type="SAM" id="SignalP"/>
    </source>
</evidence>
<dbReference type="STRING" id="1562970.ING2E5B_0176"/>
<dbReference type="Gene3D" id="3.90.70.10">
    <property type="entry name" value="Cysteine proteinases"/>
    <property type="match status" value="1"/>
</dbReference>
<keyword evidence="1 4" id="KW-0645">Protease</keyword>
<dbReference type="PANTHER" id="PTHR10363:SF2">
    <property type="entry name" value="BLEOMYCIN HYDROLASE"/>
    <property type="match status" value="1"/>
</dbReference>
<organism evidence="9 10">
    <name type="scientific">Fermentimonas caenicola</name>
    <dbReference type="NCBI Taxonomy" id="1562970"/>
    <lineage>
        <taxon>Bacteria</taxon>
        <taxon>Pseudomonadati</taxon>
        <taxon>Bacteroidota</taxon>
        <taxon>Bacteroidia</taxon>
        <taxon>Bacteroidales</taxon>
        <taxon>Dysgonomonadaceae</taxon>
        <taxon>Fermentimonas</taxon>
    </lineage>
</organism>
<dbReference type="GO" id="GO:0009636">
    <property type="term" value="P:response to toxic substance"/>
    <property type="evidence" value="ECO:0007669"/>
    <property type="project" value="TreeGrafter"/>
</dbReference>
<dbReference type="Proteomes" id="UP000032417">
    <property type="component" value="Chromosome 1"/>
</dbReference>
<feature type="active site" evidence="5">
    <location>
        <position position="325"/>
    </location>
</feature>
<feature type="active site" evidence="5">
    <location>
        <position position="45"/>
    </location>
</feature>
<dbReference type="Pfam" id="PF00112">
    <property type="entry name" value="Peptidase_C1"/>
    <property type="match status" value="1"/>
</dbReference>
<reference evidence="9 10" key="1">
    <citation type="submission" date="2014-08" db="EMBL/GenBank/DDBJ databases">
        <authorList>
            <person name="Wibberg D."/>
        </authorList>
    </citation>
    <scope>NUCLEOTIDE SEQUENCE [LARGE SCALE GENOMIC DNA]</scope>
    <source>
        <strain evidence="10">ING2-E5B</strain>
    </source>
</reference>
<dbReference type="KEGG" id="pbt:ING2E5B_0176"/>
<dbReference type="PROSITE" id="PS00139">
    <property type="entry name" value="THIOL_PROTEASE_CYS"/>
    <property type="match status" value="1"/>
</dbReference>
<evidence type="ECO:0000256" key="1">
    <source>
        <dbReference type="ARBA" id="ARBA00022670"/>
    </source>
</evidence>
<evidence type="ECO:0000256" key="6">
    <source>
        <dbReference type="SAM" id="MobiDB-lite"/>
    </source>
</evidence>
<keyword evidence="3 4" id="KW-0788">Thiol protease</keyword>